<dbReference type="EMBL" id="LAZR01007042">
    <property type="protein sequence ID" value="KKM87858.1"/>
    <property type="molecule type" value="Genomic_DNA"/>
</dbReference>
<organism evidence="1">
    <name type="scientific">marine sediment metagenome</name>
    <dbReference type="NCBI Taxonomy" id="412755"/>
    <lineage>
        <taxon>unclassified sequences</taxon>
        <taxon>metagenomes</taxon>
        <taxon>ecological metagenomes</taxon>
    </lineage>
</organism>
<comment type="caution">
    <text evidence="1">The sequence shown here is derived from an EMBL/GenBank/DDBJ whole genome shotgun (WGS) entry which is preliminary data.</text>
</comment>
<dbReference type="InterPro" id="IPR027417">
    <property type="entry name" value="P-loop_NTPase"/>
</dbReference>
<protein>
    <recommendedName>
        <fullName evidence="2">Terminase large subunit gp17-like C-terminal domain-containing protein</fullName>
    </recommendedName>
</protein>
<gene>
    <name evidence="1" type="ORF">LCGC14_1264600</name>
</gene>
<name>A0A0F9L228_9ZZZZ</name>
<reference evidence="1" key="1">
    <citation type="journal article" date="2015" name="Nature">
        <title>Complex archaea that bridge the gap between prokaryotes and eukaryotes.</title>
        <authorList>
            <person name="Spang A."/>
            <person name="Saw J.H."/>
            <person name="Jorgensen S.L."/>
            <person name="Zaremba-Niedzwiedzka K."/>
            <person name="Martijn J."/>
            <person name="Lind A.E."/>
            <person name="van Eijk R."/>
            <person name="Schleper C."/>
            <person name="Guy L."/>
            <person name="Ettema T.J."/>
        </authorList>
    </citation>
    <scope>NUCLEOTIDE SEQUENCE</scope>
</reference>
<proteinExistence type="predicted"/>
<evidence type="ECO:0008006" key="2">
    <source>
        <dbReference type="Google" id="ProtNLM"/>
    </source>
</evidence>
<evidence type="ECO:0000313" key="1">
    <source>
        <dbReference type="EMBL" id="KKM87858.1"/>
    </source>
</evidence>
<dbReference type="Gene3D" id="3.40.50.300">
    <property type="entry name" value="P-loop containing nucleotide triphosphate hydrolases"/>
    <property type="match status" value="1"/>
</dbReference>
<sequence>MTQPKKYMKRIIDGSFLIYCIKKPHREYYAKEAVEFEGGGTLSILNLTESKGRSPRCDVVLYDEEAGAEEDAYMAAESILDGSDIGLTIHASTPIKASKFEENHDTLRLREITTGHELIFSREYDEITFLINTPAKRAKYAEKKRKWPGWYFRQELQCKFELASGAVFRNVIYTPVPDWLWKDIQNQPLLSGIDWNPVSGHWLVSIKFTPNMKNVVVMEERALGFGYTHELSDEMYNLIRPYYMRGNKLVCEDGGTNDAFVKWLKEREVENAHSGDRSLKYEEWDTAGVNKLNAAQFIMQNGITIWVDEIRFEILSKMIKDLHWDPKATEPKLFKDPASSPHALDGFLHATSKKNRMDGVIEMGRFY</sequence>
<accession>A0A0F9L228</accession>
<dbReference type="AlphaFoldDB" id="A0A0F9L228"/>